<keyword evidence="2" id="KW-1185">Reference proteome</keyword>
<reference evidence="1" key="1">
    <citation type="submission" date="2019-10" db="EMBL/GenBank/DDBJ databases">
        <authorList>
            <consortium name="DOE Joint Genome Institute"/>
            <person name="Kuo A."/>
            <person name="Miyauchi S."/>
            <person name="Kiss E."/>
            <person name="Drula E."/>
            <person name="Kohler A."/>
            <person name="Sanchez-Garcia M."/>
            <person name="Andreopoulos B."/>
            <person name="Barry K.W."/>
            <person name="Bonito G."/>
            <person name="Buee M."/>
            <person name="Carver A."/>
            <person name="Chen C."/>
            <person name="Cichocki N."/>
            <person name="Clum A."/>
            <person name="Culley D."/>
            <person name="Crous P.W."/>
            <person name="Fauchery L."/>
            <person name="Girlanda M."/>
            <person name="Hayes R."/>
            <person name="Keri Z."/>
            <person name="Labutti K."/>
            <person name="Lipzen A."/>
            <person name="Lombard V."/>
            <person name="Magnuson J."/>
            <person name="Maillard F."/>
            <person name="Morin E."/>
            <person name="Murat C."/>
            <person name="Nolan M."/>
            <person name="Ohm R."/>
            <person name="Pangilinan J."/>
            <person name="Pereira M."/>
            <person name="Perotto S."/>
            <person name="Peter M."/>
            <person name="Riley R."/>
            <person name="Sitrit Y."/>
            <person name="Stielow B."/>
            <person name="Szollosi G."/>
            <person name="Zifcakova L."/>
            <person name="Stursova M."/>
            <person name="Spatafora J.W."/>
            <person name="Tedersoo L."/>
            <person name="Vaario L.-M."/>
            <person name="Yamada A."/>
            <person name="Yan M."/>
            <person name="Wang P."/>
            <person name="Xu J."/>
            <person name="Bruns T."/>
            <person name="Baldrian P."/>
            <person name="Vilgalys R."/>
            <person name="Henrissat B."/>
            <person name="Grigoriev I.V."/>
            <person name="Hibbett D."/>
            <person name="Nagy L.G."/>
            <person name="Martin F.M."/>
        </authorList>
    </citation>
    <scope>NUCLEOTIDE SEQUENCE</scope>
    <source>
        <strain evidence="1">P2</strain>
    </source>
</reference>
<gene>
    <name evidence="1" type="ORF">BDM02DRAFT_1059840</name>
</gene>
<dbReference type="EMBL" id="MU118153">
    <property type="protein sequence ID" value="KAF9644216.1"/>
    <property type="molecule type" value="Genomic_DNA"/>
</dbReference>
<dbReference type="Proteomes" id="UP000886501">
    <property type="component" value="Unassembled WGS sequence"/>
</dbReference>
<evidence type="ECO:0000313" key="1">
    <source>
        <dbReference type="EMBL" id="KAF9644216.1"/>
    </source>
</evidence>
<organism evidence="1 2">
    <name type="scientific">Thelephora ganbajun</name>
    <name type="common">Ganba fungus</name>
    <dbReference type="NCBI Taxonomy" id="370292"/>
    <lineage>
        <taxon>Eukaryota</taxon>
        <taxon>Fungi</taxon>
        <taxon>Dikarya</taxon>
        <taxon>Basidiomycota</taxon>
        <taxon>Agaricomycotina</taxon>
        <taxon>Agaricomycetes</taxon>
        <taxon>Thelephorales</taxon>
        <taxon>Thelephoraceae</taxon>
        <taxon>Thelephora</taxon>
    </lineage>
</organism>
<reference evidence="1" key="2">
    <citation type="journal article" date="2020" name="Nat. Commun.">
        <title>Large-scale genome sequencing of mycorrhizal fungi provides insights into the early evolution of symbiotic traits.</title>
        <authorList>
            <person name="Miyauchi S."/>
            <person name="Kiss E."/>
            <person name="Kuo A."/>
            <person name="Drula E."/>
            <person name="Kohler A."/>
            <person name="Sanchez-Garcia M."/>
            <person name="Morin E."/>
            <person name="Andreopoulos B."/>
            <person name="Barry K.W."/>
            <person name="Bonito G."/>
            <person name="Buee M."/>
            <person name="Carver A."/>
            <person name="Chen C."/>
            <person name="Cichocki N."/>
            <person name="Clum A."/>
            <person name="Culley D."/>
            <person name="Crous P.W."/>
            <person name="Fauchery L."/>
            <person name="Girlanda M."/>
            <person name="Hayes R.D."/>
            <person name="Keri Z."/>
            <person name="LaButti K."/>
            <person name="Lipzen A."/>
            <person name="Lombard V."/>
            <person name="Magnuson J."/>
            <person name="Maillard F."/>
            <person name="Murat C."/>
            <person name="Nolan M."/>
            <person name="Ohm R.A."/>
            <person name="Pangilinan J."/>
            <person name="Pereira M.F."/>
            <person name="Perotto S."/>
            <person name="Peter M."/>
            <person name="Pfister S."/>
            <person name="Riley R."/>
            <person name="Sitrit Y."/>
            <person name="Stielow J.B."/>
            <person name="Szollosi G."/>
            <person name="Zifcakova L."/>
            <person name="Stursova M."/>
            <person name="Spatafora J.W."/>
            <person name="Tedersoo L."/>
            <person name="Vaario L.M."/>
            <person name="Yamada A."/>
            <person name="Yan M."/>
            <person name="Wang P."/>
            <person name="Xu J."/>
            <person name="Bruns T."/>
            <person name="Baldrian P."/>
            <person name="Vilgalys R."/>
            <person name="Dunand C."/>
            <person name="Henrissat B."/>
            <person name="Grigoriev I.V."/>
            <person name="Hibbett D."/>
            <person name="Nagy L.G."/>
            <person name="Martin F.M."/>
        </authorList>
    </citation>
    <scope>NUCLEOTIDE SEQUENCE</scope>
    <source>
        <strain evidence="1">P2</strain>
    </source>
</reference>
<comment type="caution">
    <text evidence="1">The sequence shown here is derived from an EMBL/GenBank/DDBJ whole genome shotgun (WGS) entry which is preliminary data.</text>
</comment>
<proteinExistence type="predicted"/>
<protein>
    <submittedName>
        <fullName evidence="1">Uncharacterized protein</fullName>
    </submittedName>
</protein>
<accession>A0ACB6Z3P9</accession>
<sequence length="152" mass="16895">MRSTLATPVAVEYSPTFPERVSNVIDQKIWCNGLADETGASCMTVILEPFKPPSFTHVHCRCEKTGFFPVFAFVWSTLLAQVVLTLRIYAITGKNRTITACLGVITISQFVLGLYLIAYMATEGCESLTKRCLQFVLQCFSSTDPADPTRRL</sequence>
<evidence type="ECO:0000313" key="2">
    <source>
        <dbReference type="Proteomes" id="UP000886501"/>
    </source>
</evidence>
<name>A0ACB6Z3P9_THEGA</name>